<dbReference type="GO" id="GO:0016020">
    <property type="term" value="C:membrane"/>
    <property type="evidence" value="ECO:0007669"/>
    <property type="project" value="InterPro"/>
</dbReference>
<keyword evidence="2" id="KW-1003">Cell membrane</keyword>
<name>A0A550J6H8_9BACT</name>
<comment type="similarity">
    <text evidence="1">Belongs to the EcnA/EcnB lipoprotein family.</text>
</comment>
<dbReference type="EMBL" id="VJVV01000014">
    <property type="protein sequence ID" value="TRO78830.1"/>
    <property type="molecule type" value="Genomic_DNA"/>
</dbReference>
<evidence type="ECO:0000256" key="1">
    <source>
        <dbReference type="ARBA" id="ARBA00010296"/>
    </source>
</evidence>
<evidence type="ECO:0000313" key="8">
    <source>
        <dbReference type="Proteomes" id="UP000317155"/>
    </source>
</evidence>
<dbReference type="AlphaFoldDB" id="A0A550J6H8"/>
<dbReference type="Pfam" id="PF08085">
    <property type="entry name" value="Entericidin"/>
    <property type="match status" value="1"/>
</dbReference>
<sequence>MTRLMMLLLAAALFLGGCETTKGVGKDMQKAGGWIEEKASK</sequence>
<dbReference type="GO" id="GO:0009636">
    <property type="term" value="P:response to toxic substance"/>
    <property type="evidence" value="ECO:0007669"/>
    <property type="project" value="InterPro"/>
</dbReference>
<proteinExistence type="inferred from homology"/>
<evidence type="ECO:0000256" key="4">
    <source>
        <dbReference type="ARBA" id="ARBA00023136"/>
    </source>
</evidence>
<dbReference type="Proteomes" id="UP000317155">
    <property type="component" value="Unassembled WGS sequence"/>
</dbReference>
<gene>
    <name evidence="7" type="ORF">FL622_15290</name>
</gene>
<keyword evidence="8" id="KW-1185">Reference proteome</keyword>
<accession>A0A550J6H8</accession>
<keyword evidence="3" id="KW-0732">Signal</keyword>
<protein>
    <submittedName>
        <fullName evidence="7">Entericidin A/B family lipoprotein</fullName>
    </submittedName>
</protein>
<evidence type="ECO:0000256" key="6">
    <source>
        <dbReference type="ARBA" id="ARBA00023288"/>
    </source>
</evidence>
<reference evidence="7 8" key="1">
    <citation type="submission" date="2019-07" db="EMBL/GenBank/DDBJ databases">
        <title>Insights of Desulfuromonas acetexigens electromicrobiology.</title>
        <authorList>
            <person name="Katuri K."/>
            <person name="Sapireddy V."/>
            <person name="Shaw D.R."/>
            <person name="Saikaly P."/>
        </authorList>
    </citation>
    <scope>NUCLEOTIDE SEQUENCE [LARGE SCALE GENOMIC DNA]</scope>
    <source>
        <strain evidence="7 8">2873</strain>
    </source>
</reference>
<dbReference type="RefSeq" id="WP_092054540.1">
    <property type="nucleotide sequence ID" value="NZ_FOJJ01000006.1"/>
</dbReference>
<organism evidence="7 8">
    <name type="scientific">Trichloromonas acetexigens</name>
    <dbReference type="NCBI Taxonomy" id="38815"/>
    <lineage>
        <taxon>Bacteria</taxon>
        <taxon>Pseudomonadati</taxon>
        <taxon>Thermodesulfobacteriota</taxon>
        <taxon>Desulfuromonadia</taxon>
        <taxon>Desulfuromonadales</taxon>
        <taxon>Trichloromonadaceae</taxon>
        <taxon>Trichloromonas</taxon>
    </lineage>
</organism>
<dbReference type="PROSITE" id="PS51257">
    <property type="entry name" value="PROKAR_LIPOPROTEIN"/>
    <property type="match status" value="1"/>
</dbReference>
<evidence type="ECO:0000256" key="2">
    <source>
        <dbReference type="ARBA" id="ARBA00022475"/>
    </source>
</evidence>
<keyword evidence="4" id="KW-0472">Membrane</keyword>
<keyword evidence="6 7" id="KW-0449">Lipoprotein</keyword>
<keyword evidence="5" id="KW-0564">Palmitate</keyword>
<evidence type="ECO:0000256" key="5">
    <source>
        <dbReference type="ARBA" id="ARBA00023139"/>
    </source>
</evidence>
<evidence type="ECO:0000313" key="7">
    <source>
        <dbReference type="EMBL" id="TRO78830.1"/>
    </source>
</evidence>
<dbReference type="InterPro" id="IPR012556">
    <property type="entry name" value="Entericidin"/>
</dbReference>
<evidence type="ECO:0000256" key="3">
    <source>
        <dbReference type="ARBA" id="ARBA00022729"/>
    </source>
</evidence>
<comment type="caution">
    <text evidence="7">The sequence shown here is derived from an EMBL/GenBank/DDBJ whole genome shotgun (WGS) entry which is preliminary data.</text>
</comment>